<gene>
    <name evidence="3" type="ORF">FHR82_007679</name>
</gene>
<dbReference type="Pfam" id="PF03795">
    <property type="entry name" value="YCII"/>
    <property type="match status" value="1"/>
</dbReference>
<dbReference type="Gene3D" id="3.30.70.1060">
    <property type="entry name" value="Dimeric alpha+beta barrel"/>
    <property type="match status" value="1"/>
</dbReference>
<reference evidence="3 4" key="1">
    <citation type="submission" date="2020-08" db="EMBL/GenBank/DDBJ databases">
        <title>Genomic Encyclopedia of Type Strains, Phase III (KMG-III): the genomes of soil and plant-associated and newly described type strains.</title>
        <authorList>
            <person name="Whitman W."/>
        </authorList>
    </citation>
    <scope>NUCLEOTIDE SEQUENCE [LARGE SCALE GENOMIC DNA]</scope>
    <source>
        <strain evidence="3 4">CECT 8960</strain>
    </source>
</reference>
<protein>
    <recommendedName>
        <fullName evidence="2">YCII-related domain-containing protein</fullName>
    </recommendedName>
</protein>
<sequence>MRFLMFVCADPDLTGDGSPDTWLAETGERRLEGSRLRPLSDATTLWPKEGGTFVSDGPFAETKEFIAGYDIIECADLDEAVDIAAKHPVAKFGAIELRPVWE</sequence>
<evidence type="ECO:0000256" key="1">
    <source>
        <dbReference type="ARBA" id="ARBA00007689"/>
    </source>
</evidence>
<dbReference type="Proteomes" id="UP000520767">
    <property type="component" value="Unassembled WGS sequence"/>
</dbReference>
<name>A0A7W7QDS2_9PSEU</name>
<keyword evidence="4" id="KW-1185">Reference proteome</keyword>
<evidence type="ECO:0000313" key="4">
    <source>
        <dbReference type="Proteomes" id="UP000520767"/>
    </source>
</evidence>
<dbReference type="SUPFAM" id="SSF54909">
    <property type="entry name" value="Dimeric alpha+beta barrel"/>
    <property type="match status" value="1"/>
</dbReference>
<dbReference type="RefSeq" id="WP_184815409.1">
    <property type="nucleotide sequence ID" value="NZ_JACHJQ010000009.1"/>
</dbReference>
<accession>A0A7W7QDS2</accession>
<comment type="caution">
    <text evidence="3">The sequence shown here is derived from an EMBL/GenBank/DDBJ whole genome shotgun (WGS) entry which is preliminary data.</text>
</comment>
<dbReference type="PANTHER" id="PTHR35174:SF3">
    <property type="entry name" value="BLL7171 PROTEIN"/>
    <property type="match status" value="1"/>
</dbReference>
<comment type="similarity">
    <text evidence="1">Belongs to the YciI family.</text>
</comment>
<dbReference type="InterPro" id="IPR011008">
    <property type="entry name" value="Dimeric_a/b-barrel"/>
</dbReference>
<dbReference type="EMBL" id="JACHJQ010000009">
    <property type="protein sequence ID" value="MBB4911419.1"/>
    <property type="molecule type" value="Genomic_DNA"/>
</dbReference>
<proteinExistence type="inferred from homology"/>
<organism evidence="3 4">
    <name type="scientific">Actinophytocola algeriensis</name>
    <dbReference type="NCBI Taxonomy" id="1768010"/>
    <lineage>
        <taxon>Bacteria</taxon>
        <taxon>Bacillati</taxon>
        <taxon>Actinomycetota</taxon>
        <taxon>Actinomycetes</taxon>
        <taxon>Pseudonocardiales</taxon>
        <taxon>Pseudonocardiaceae</taxon>
    </lineage>
</organism>
<evidence type="ECO:0000313" key="3">
    <source>
        <dbReference type="EMBL" id="MBB4911419.1"/>
    </source>
</evidence>
<dbReference type="PANTHER" id="PTHR35174">
    <property type="entry name" value="BLL7171 PROTEIN-RELATED"/>
    <property type="match status" value="1"/>
</dbReference>
<dbReference type="AlphaFoldDB" id="A0A7W7QDS2"/>
<evidence type="ECO:0000259" key="2">
    <source>
        <dbReference type="Pfam" id="PF03795"/>
    </source>
</evidence>
<feature type="domain" description="YCII-related" evidence="2">
    <location>
        <begin position="45"/>
        <end position="102"/>
    </location>
</feature>
<dbReference type="InterPro" id="IPR005545">
    <property type="entry name" value="YCII"/>
</dbReference>